<evidence type="ECO:0000313" key="3">
    <source>
        <dbReference type="Proteomes" id="UP000054567"/>
    </source>
</evidence>
<protein>
    <submittedName>
        <fullName evidence="2">Uncharacterized protein</fullName>
    </submittedName>
</protein>
<reference evidence="3" key="2">
    <citation type="journal article" date="2009" name="Genome Res.">
        <title>Comparative genomic analyses of the human fungal pathogens Coccidioides and their relatives.</title>
        <authorList>
            <person name="Sharpton T.J."/>
            <person name="Stajich J.E."/>
            <person name="Rounsley S.D."/>
            <person name="Gardner M.J."/>
            <person name="Wortman J.R."/>
            <person name="Jordar V.S."/>
            <person name="Maiti R."/>
            <person name="Kodira C.D."/>
            <person name="Neafsey D.E."/>
            <person name="Zeng Q."/>
            <person name="Hung C.-Y."/>
            <person name="McMahan C."/>
            <person name="Muszewska A."/>
            <person name="Grynberg M."/>
            <person name="Mandel M.A."/>
            <person name="Kellner E.M."/>
            <person name="Barker B.M."/>
            <person name="Galgiani J.N."/>
            <person name="Orbach M.J."/>
            <person name="Kirkland T.N."/>
            <person name="Cole G.T."/>
            <person name="Henn M.R."/>
            <person name="Birren B.W."/>
            <person name="Taylor J.W."/>
        </authorList>
    </citation>
    <scope>NUCLEOTIDE SEQUENCE [LARGE SCALE GENOMIC DNA]</scope>
    <source>
        <strain evidence="3">RMSCC 3488</strain>
    </source>
</reference>
<proteinExistence type="predicted"/>
<reference evidence="3" key="3">
    <citation type="journal article" date="2010" name="Genome Res.">
        <title>Population genomic sequencing of Coccidioides fungi reveals recent hybridization and transposon control.</title>
        <authorList>
            <person name="Neafsey D.E."/>
            <person name="Barker B.M."/>
            <person name="Sharpton T.J."/>
            <person name="Stajich J.E."/>
            <person name="Park D.J."/>
            <person name="Whiston E."/>
            <person name="Hung C.-Y."/>
            <person name="McMahan C."/>
            <person name="White J."/>
            <person name="Sykes S."/>
            <person name="Heiman D."/>
            <person name="Young S."/>
            <person name="Zeng Q."/>
            <person name="Abouelleil A."/>
            <person name="Aftuck L."/>
            <person name="Bessette D."/>
            <person name="Brown A."/>
            <person name="FitzGerald M."/>
            <person name="Lui A."/>
            <person name="Macdonald J.P."/>
            <person name="Priest M."/>
            <person name="Orbach M.J."/>
            <person name="Galgiani J.N."/>
            <person name="Kirkland T.N."/>
            <person name="Cole G.T."/>
            <person name="Birren B.W."/>
            <person name="Henn M.R."/>
            <person name="Taylor J.W."/>
            <person name="Rounsley S.D."/>
        </authorList>
    </citation>
    <scope>NUCLEOTIDE SEQUENCE [LARGE SCALE GENOMIC DNA]</scope>
    <source>
        <strain evidence="3">RMSCC 3488</strain>
    </source>
</reference>
<sequence length="212" mass="23943">MELQLKSNGNQVGPIHSPEFGGVEKCHMRRPRQAPSASNGRLLAALLATGSLPVPVREANRTVCIHEEGGAAPHRGLVSPGNTKMGLESNLRCEQRQKAFEHVEAHRPCSKNQAMSVVLRTPYPNQRRIICNLLRLKERISNPQVPLWNQITKKYFRLVNLSRLGQSTRWHIDGAVYSITHVREMCGRKSATSTHMRRRWSKGRRVGCNDVE</sequence>
<reference evidence="2 3" key="1">
    <citation type="submission" date="2007-06" db="EMBL/GenBank/DDBJ databases">
        <title>The Genome Sequence of Coccidioides posadasii RMSCC_3488.</title>
        <authorList>
            <consortium name="Coccidioides Genome Resources Consortium"/>
            <consortium name="The Broad Institute Genome Sequencing Platform"/>
            <person name="Henn M.R."/>
            <person name="Sykes S."/>
            <person name="Young S."/>
            <person name="Jaffe D."/>
            <person name="Berlin A."/>
            <person name="Alvarez P."/>
            <person name="Butler J."/>
            <person name="Gnerre S."/>
            <person name="Grabherr M."/>
            <person name="Mauceli E."/>
            <person name="Brockman W."/>
            <person name="Kodira C."/>
            <person name="Alvarado L."/>
            <person name="Zeng Q."/>
            <person name="Crawford M."/>
            <person name="Antoine C."/>
            <person name="Devon K."/>
            <person name="Galgiani J."/>
            <person name="Orsborn K."/>
            <person name="Lewis M.L."/>
            <person name="Nusbaum C."/>
            <person name="Galagan J."/>
            <person name="Birren B."/>
        </authorList>
    </citation>
    <scope>NUCLEOTIDE SEQUENCE [LARGE SCALE GENOMIC DNA]</scope>
    <source>
        <strain evidence="2 3">RMSCC 3488</strain>
    </source>
</reference>
<name>A0A0J6IE01_COCPO</name>
<dbReference type="Proteomes" id="UP000054567">
    <property type="component" value="Unassembled WGS sequence"/>
</dbReference>
<feature type="region of interest" description="Disordered" evidence="1">
    <location>
        <begin position="1"/>
        <end position="37"/>
    </location>
</feature>
<dbReference type="VEuPathDB" id="FungiDB:CPAG_06299"/>
<dbReference type="EMBL" id="DS268112">
    <property type="protein sequence ID" value="KMM69987.1"/>
    <property type="molecule type" value="Genomic_DNA"/>
</dbReference>
<dbReference type="AlphaFoldDB" id="A0A0J6IE01"/>
<feature type="compositionally biased region" description="Polar residues" evidence="1">
    <location>
        <begin position="1"/>
        <end position="11"/>
    </location>
</feature>
<organism evidence="2 3">
    <name type="scientific">Coccidioides posadasii RMSCC 3488</name>
    <dbReference type="NCBI Taxonomy" id="454284"/>
    <lineage>
        <taxon>Eukaryota</taxon>
        <taxon>Fungi</taxon>
        <taxon>Dikarya</taxon>
        <taxon>Ascomycota</taxon>
        <taxon>Pezizomycotina</taxon>
        <taxon>Eurotiomycetes</taxon>
        <taxon>Eurotiomycetidae</taxon>
        <taxon>Onygenales</taxon>
        <taxon>Onygenaceae</taxon>
        <taxon>Coccidioides</taxon>
    </lineage>
</organism>
<evidence type="ECO:0000313" key="2">
    <source>
        <dbReference type="EMBL" id="KMM69987.1"/>
    </source>
</evidence>
<evidence type="ECO:0000256" key="1">
    <source>
        <dbReference type="SAM" id="MobiDB-lite"/>
    </source>
</evidence>
<accession>A0A0J6IE01</accession>
<gene>
    <name evidence="2" type="ORF">CPAG_06299</name>
</gene>